<dbReference type="Proteomes" id="UP000182412">
    <property type="component" value="Unassembled WGS sequence"/>
</dbReference>
<evidence type="ECO:0000256" key="3">
    <source>
        <dbReference type="ARBA" id="ARBA00022475"/>
    </source>
</evidence>
<accession>A0A1H0U3R7</accession>
<dbReference type="InterPro" id="IPR053385">
    <property type="entry name" value="ABC_transport_permease"/>
</dbReference>
<feature type="domain" description="ABC transmembrane type-1" evidence="9">
    <location>
        <begin position="87"/>
        <end position="272"/>
    </location>
</feature>
<feature type="transmembrane region" description="Helical" evidence="8">
    <location>
        <begin position="23"/>
        <end position="43"/>
    </location>
</feature>
<evidence type="ECO:0000256" key="1">
    <source>
        <dbReference type="ARBA" id="ARBA00004651"/>
    </source>
</evidence>
<evidence type="ECO:0000256" key="8">
    <source>
        <dbReference type="RuleBase" id="RU363032"/>
    </source>
</evidence>
<organism evidence="10 11">
    <name type="scientific">Selenomonas ruminantium</name>
    <dbReference type="NCBI Taxonomy" id="971"/>
    <lineage>
        <taxon>Bacteria</taxon>
        <taxon>Bacillati</taxon>
        <taxon>Bacillota</taxon>
        <taxon>Negativicutes</taxon>
        <taxon>Selenomonadales</taxon>
        <taxon>Selenomonadaceae</taxon>
        <taxon>Selenomonas</taxon>
    </lineage>
</organism>
<evidence type="ECO:0000313" key="11">
    <source>
        <dbReference type="Proteomes" id="UP000182412"/>
    </source>
</evidence>
<gene>
    <name evidence="10" type="ORF">SAMN05216366_12832</name>
</gene>
<dbReference type="SUPFAM" id="SSF161098">
    <property type="entry name" value="MetI-like"/>
    <property type="match status" value="1"/>
</dbReference>
<evidence type="ECO:0000256" key="5">
    <source>
        <dbReference type="ARBA" id="ARBA00022989"/>
    </source>
</evidence>
<dbReference type="GO" id="GO:0055085">
    <property type="term" value="P:transmembrane transport"/>
    <property type="evidence" value="ECO:0007669"/>
    <property type="project" value="InterPro"/>
</dbReference>
<comment type="similarity">
    <text evidence="7">Belongs to the binding-protein-dependent transport system permease family. OppBC subfamily.</text>
</comment>
<evidence type="ECO:0000256" key="4">
    <source>
        <dbReference type="ARBA" id="ARBA00022692"/>
    </source>
</evidence>
<keyword evidence="2 8" id="KW-0813">Transport</keyword>
<dbReference type="EMBL" id="FNJQ01000028">
    <property type="protein sequence ID" value="SDP60823.1"/>
    <property type="molecule type" value="Genomic_DNA"/>
</dbReference>
<evidence type="ECO:0000259" key="9">
    <source>
        <dbReference type="PROSITE" id="PS50928"/>
    </source>
</evidence>
<dbReference type="OrthoDB" id="9797472at2"/>
<dbReference type="InterPro" id="IPR050366">
    <property type="entry name" value="BP-dependent_transpt_permease"/>
</dbReference>
<comment type="subcellular location">
    <subcellularLocation>
        <location evidence="1 8">Cell membrane</location>
        <topology evidence="1 8">Multi-pass membrane protein</topology>
    </subcellularLocation>
</comment>
<dbReference type="PANTHER" id="PTHR43386:SF1">
    <property type="entry name" value="D,D-DIPEPTIDE TRANSPORT SYSTEM PERMEASE PROTEIN DDPC-RELATED"/>
    <property type="match status" value="1"/>
</dbReference>
<feature type="transmembrane region" description="Helical" evidence="8">
    <location>
        <begin position="87"/>
        <end position="111"/>
    </location>
</feature>
<reference evidence="10 11" key="1">
    <citation type="submission" date="2016-10" db="EMBL/GenBank/DDBJ databases">
        <authorList>
            <person name="de Groot N.N."/>
        </authorList>
    </citation>
    <scope>NUCLEOTIDE SEQUENCE [LARGE SCALE GENOMIC DNA]</scope>
    <source>
        <strain evidence="10 11">S137</strain>
    </source>
</reference>
<dbReference type="InterPro" id="IPR035906">
    <property type="entry name" value="MetI-like_sf"/>
</dbReference>
<dbReference type="CDD" id="cd06261">
    <property type="entry name" value="TM_PBP2"/>
    <property type="match status" value="1"/>
</dbReference>
<name>A0A1H0U3R7_SELRU</name>
<keyword evidence="6 8" id="KW-0472">Membrane</keyword>
<dbReference type="AlphaFoldDB" id="A0A1H0U3R7"/>
<dbReference type="RefSeq" id="WP_014423942.1">
    <property type="nucleotide sequence ID" value="NZ_FNJQ01000028.1"/>
</dbReference>
<dbReference type="Gene3D" id="1.10.3720.10">
    <property type="entry name" value="MetI-like"/>
    <property type="match status" value="1"/>
</dbReference>
<dbReference type="PANTHER" id="PTHR43386">
    <property type="entry name" value="OLIGOPEPTIDE TRANSPORT SYSTEM PERMEASE PROTEIN APPC"/>
    <property type="match status" value="1"/>
</dbReference>
<evidence type="ECO:0000256" key="7">
    <source>
        <dbReference type="ARBA" id="ARBA00024202"/>
    </source>
</evidence>
<keyword evidence="5 8" id="KW-1133">Transmembrane helix</keyword>
<dbReference type="NCBIfam" id="NF045474">
    <property type="entry name" value="Opp2C"/>
    <property type="match status" value="1"/>
</dbReference>
<proteinExistence type="inferred from homology"/>
<protein>
    <submittedName>
        <fullName evidence="10">Peptide/nickel transport system permease protein</fullName>
    </submittedName>
</protein>
<sequence length="285" mass="31118">MSQAIAPTIRVQNVRQNRLQRKLYFFGALAVLLIVASFFSEYLCPYDPYMQDMSLTKAAPSAEHLLGTDRYGRDMLSRVIAGSKTSIFSTLLLVGFITVFGSLIGIICAWAGKWVDTLLMRLSDMFLAFPGLVFALAVAAVLGGGVHNAIFALAAISWPKYARLARSQTLALQSAAFMQAAQMAGSSTFKIIRKHVIPNISGPILVTAMLDIGTMMMELAGLSFLGLGAKPPIPEWGSMMSDTRNLLPTQPWVTLAPGFAIFLSVMVFNLLGDTVRDYLDPKNRR</sequence>
<dbReference type="InterPro" id="IPR000515">
    <property type="entry name" value="MetI-like"/>
</dbReference>
<evidence type="ECO:0000256" key="6">
    <source>
        <dbReference type="ARBA" id="ARBA00023136"/>
    </source>
</evidence>
<dbReference type="OMA" id="GHWWRLF"/>
<feature type="transmembrane region" description="Helical" evidence="8">
    <location>
        <begin position="249"/>
        <end position="272"/>
    </location>
</feature>
<evidence type="ECO:0000256" key="2">
    <source>
        <dbReference type="ARBA" id="ARBA00022448"/>
    </source>
</evidence>
<feature type="transmembrane region" description="Helical" evidence="8">
    <location>
        <begin position="132"/>
        <end position="158"/>
    </location>
</feature>
<keyword evidence="4 8" id="KW-0812">Transmembrane</keyword>
<dbReference type="GO" id="GO:0005886">
    <property type="term" value="C:plasma membrane"/>
    <property type="evidence" value="ECO:0007669"/>
    <property type="project" value="UniProtKB-SubCell"/>
</dbReference>
<dbReference type="PROSITE" id="PS50928">
    <property type="entry name" value="ABC_TM1"/>
    <property type="match status" value="1"/>
</dbReference>
<dbReference type="Pfam" id="PF00528">
    <property type="entry name" value="BPD_transp_1"/>
    <property type="match status" value="1"/>
</dbReference>
<keyword evidence="3" id="KW-1003">Cell membrane</keyword>
<evidence type="ECO:0000313" key="10">
    <source>
        <dbReference type="EMBL" id="SDP60823.1"/>
    </source>
</evidence>